<feature type="binding site" evidence="10">
    <location>
        <begin position="81"/>
        <end position="83"/>
    </location>
    <ligand>
        <name>L-cysteinyl-5'-AMP</name>
        <dbReference type="ChEBI" id="CHEBI:144924"/>
    </ligand>
</feature>
<dbReference type="InterPro" id="IPR032678">
    <property type="entry name" value="tRNA-synt_1_cat_dom"/>
</dbReference>
<dbReference type="GO" id="GO:0035446">
    <property type="term" value="F:cysteine-glucosaminylinositol ligase activity"/>
    <property type="evidence" value="ECO:0007669"/>
    <property type="project" value="UniProtKB-UniRule"/>
</dbReference>
<dbReference type="EC" id="6.3.1.13" evidence="10"/>
<dbReference type="Gene3D" id="3.40.50.620">
    <property type="entry name" value="HUPs"/>
    <property type="match status" value="1"/>
</dbReference>
<dbReference type="PANTHER" id="PTHR10890:SF3">
    <property type="entry name" value="CYSTEINE--TRNA LIGASE, CYTOPLASMIC"/>
    <property type="match status" value="1"/>
</dbReference>
<dbReference type="PANTHER" id="PTHR10890">
    <property type="entry name" value="CYSTEINYL-TRNA SYNTHETASE"/>
    <property type="match status" value="1"/>
</dbReference>
<feature type="binding site" evidence="10">
    <location>
        <position position="260"/>
    </location>
    <ligand>
        <name>Zn(2+)</name>
        <dbReference type="ChEBI" id="CHEBI:29105"/>
    </ligand>
</feature>
<comment type="cofactor">
    <cofactor evidence="10">
        <name>Zn(2+)</name>
        <dbReference type="ChEBI" id="CHEBI:29105"/>
    </cofactor>
    <text evidence="10">Binds 1 zinc ion per subunit.</text>
</comment>
<dbReference type="InterPro" id="IPR017812">
    <property type="entry name" value="Mycothiol_ligase_MshC"/>
</dbReference>
<keyword evidence="8 10" id="KW-0067">ATP-binding</keyword>
<dbReference type="GO" id="GO:0008270">
    <property type="term" value="F:zinc ion binding"/>
    <property type="evidence" value="ECO:0007669"/>
    <property type="project" value="UniProtKB-UniRule"/>
</dbReference>
<feature type="binding site" evidence="10">
    <location>
        <position position="43"/>
    </location>
    <ligand>
        <name>Zn(2+)</name>
        <dbReference type="ChEBI" id="CHEBI:29105"/>
    </ligand>
</feature>
<dbReference type="GO" id="GO:0004817">
    <property type="term" value="F:cysteine-tRNA ligase activity"/>
    <property type="evidence" value="ECO:0007669"/>
    <property type="project" value="TreeGrafter"/>
</dbReference>
<evidence type="ECO:0000256" key="8">
    <source>
        <dbReference type="ARBA" id="ARBA00022840"/>
    </source>
</evidence>
<keyword evidence="6 10" id="KW-0547">Nucleotide-binding</keyword>
<dbReference type="NCBIfam" id="TIGR03447">
    <property type="entry name" value="mycothiol_MshC"/>
    <property type="match status" value="1"/>
</dbReference>
<comment type="subunit">
    <text evidence="3 10">Monomer.</text>
</comment>
<proteinExistence type="inferred from homology"/>
<evidence type="ECO:0000256" key="4">
    <source>
        <dbReference type="ARBA" id="ARBA00022598"/>
    </source>
</evidence>
<feature type="binding site" evidence="10">
    <location>
        <begin position="278"/>
        <end position="280"/>
    </location>
    <ligand>
        <name>L-cysteinyl-5'-AMP</name>
        <dbReference type="ChEBI" id="CHEBI:144924"/>
    </ligand>
</feature>
<feature type="short sequence motif" description="'ERGGDP' region" evidence="10">
    <location>
        <begin position="215"/>
        <end position="220"/>
    </location>
</feature>
<comment type="function">
    <text evidence="1 10">Catalyzes the ATP-dependent condensation of GlcN-Ins and L-cysteine to form L-Cys-GlcN-Ins.</text>
</comment>
<feature type="binding site" evidence="10">
    <location>
        <begin position="43"/>
        <end position="46"/>
    </location>
    <ligand>
        <name>L-cysteinyl-5'-AMP</name>
        <dbReference type="ChEBI" id="CHEBI:144924"/>
    </ligand>
</feature>
<keyword evidence="4 10" id="KW-0436">Ligase</keyword>
<dbReference type="GO" id="GO:0005829">
    <property type="term" value="C:cytosol"/>
    <property type="evidence" value="ECO:0007669"/>
    <property type="project" value="TreeGrafter"/>
</dbReference>
<dbReference type="Proteomes" id="UP000009877">
    <property type="component" value="Unassembled WGS sequence"/>
</dbReference>
<dbReference type="SUPFAM" id="SSF52374">
    <property type="entry name" value="Nucleotidylyl transferase"/>
    <property type="match status" value="1"/>
</dbReference>
<feature type="binding site" evidence="10">
    <location>
        <position position="256"/>
    </location>
    <ligand>
        <name>L-cysteinyl-5'-AMP</name>
        <dbReference type="ChEBI" id="CHEBI:144924"/>
    </ligand>
</feature>
<feature type="domain" description="tRNA synthetases class I catalytic" evidence="12">
    <location>
        <begin position="34"/>
        <end position="364"/>
    </location>
</feature>
<feature type="region of interest" description="Disordered" evidence="11">
    <location>
        <begin position="1"/>
        <end position="20"/>
    </location>
</feature>
<comment type="caution">
    <text evidence="13">The sequence shown here is derived from an EMBL/GenBank/DDBJ whole genome shotgun (WGS) entry which is preliminary data.</text>
</comment>
<feature type="short sequence motif" description="'HIGH' region" evidence="10">
    <location>
        <begin position="45"/>
        <end position="55"/>
    </location>
</feature>
<comment type="similarity">
    <text evidence="2 10">Belongs to the class-I aminoacyl-tRNA synthetase family. MshC subfamily.</text>
</comment>
<dbReference type="InterPro" id="IPR024909">
    <property type="entry name" value="Cys-tRNA/MSH_ligase"/>
</dbReference>
<evidence type="ECO:0000256" key="2">
    <source>
        <dbReference type="ARBA" id="ARBA00007723"/>
    </source>
</evidence>
<evidence type="ECO:0000313" key="13">
    <source>
        <dbReference type="EMBL" id="EME35606.1"/>
    </source>
</evidence>
<dbReference type="GO" id="GO:0005524">
    <property type="term" value="F:ATP binding"/>
    <property type="evidence" value="ECO:0007669"/>
    <property type="project" value="UniProtKB-KW"/>
</dbReference>
<evidence type="ECO:0000256" key="7">
    <source>
        <dbReference type="ARBA" id="ARBA00022833"/>
    </source>
</evidence>
<organism evidence="13 14">
    <name type="scientific">Kocuria palustris PEL</name>
    <dbReference type="NCBI Taxonomy" id="1236550"/>
    <lineage>
        <taxon>Bacteria</taxon>
        <taxon>Bacillati</taxon>
        <taxon>Actinomycetota</taxon>
        <taxon>Actinomycetes</taxon>
        <taxon>Micrococcales</taxon>
        <taxon>Micrococcaceae</taxon>
        <taxon>Kocuria</taxon>
    </lineage>
</organism>
<reference evidence="13 14" key="1">
    <citation type="journal article" date="2014" name="Genome Announc.">
        <title>Draft Genome Sequence of Kocuria palustris PEL.</title>
        <authorList>
            <person name="Sharma G."/>
            <person name="Khatri I."/>
            <person name="Subramanian S."/>
        </authorList>
    </citation>
    <scope>NUCLEOTIDE SEQUENCE [LARGE SCALE GENOMIC DNA]</scope>
    <source>
        <strain evidence="13 14">PEL</strain>
    </source>
</reference>
<evidence type="ECO:0000256" key="3">
    <source>
        <dbReference type="ARBA" id="ARBA00011245"/>
    </source>
</evidence>
<name>M2X8Z8_9MICC</name>
<dbReference type="InterPro" id="IPR014729">
    <property type="entry name" value="Rossmann-like_a/b/a_fold"/>
</dbReference>
<sequence length="439" mass="48249">MQSWSARPVPELPGQAAPPAVFDSRTRQVEQLPQQERASLYVCGITPYDATHLGHASTYVAFDLLHRAWLDAGMPVDYVQNVTDVDDPLLERADRDGVDWRDLAREQTDLFREDMTALNVIPPQHYLGATETLEWIVPAVEGLLAQGLAYRVQGEDGEPDGDVYFDVRAVAEAGDSIIPVLQPKVQGDEDGAPGPWSLGQISGLTRDEMLEVFGERGGDPERPGKRDIFDPLLWRVHREGEPFWEGGELGEGRPGWHIECSLISLKLLPAPFTVQGGGSDLVFPHHEMGAGHSWALSGRPMARNFVHTGMVGLDGHKMSKSLGNLELVSRLRERGVEPAAVRLAILSQHYREDWSWSQDVLTRAEARLTRWRMAADVAVEGSFADALDSVRDALADDLDSPRAIEAIDVWAEGVLVGGQRGSGDDLARQAIEARLGVVL</sequence>
<evidence type="ECO:0000256" key="6">
    <source>
        <dbReference type="ARBA" id="ARBA00022741"/>
    </source>
</evidence>
<dbReference type="GO" id="GO:0006423">
    <property type="term" value="P:cysteinyl-tRNA aminoacylation"/>
    <property type="evidence" value="ECO:0007669"/>
    <property type="project" value="TreeGrafter"/>
</dbReference>
<dbReference type="AlphaFoldDB" id="M2X8Z8"/>
<feature type="binding site" evidence="10">
    <location>
        <position position="285"/>
    </location>
    <ligand>
        <name>Zn(2+)</name>
        <dbReference type="ChEBI" id="CHEBI:29105"/>
    </ligand>
</feature>
<keyword evidence="14" id="KW-1185">Reference proteome</keyword>
<evidence type="ECO:0000256" key="10">
    <source>
        <dbReference type="HAMAP-Rule" id="MF_01697"/>
    </source>
</evidence>
<keyword evidence="7 10" id="KW-0862">Zinc</keyword>
<gene>
    <name evidence="10" type="primary">mshC</name>
    <name evidence="13" type="ORF">C884_01493</name>
</gene>
<evidence type="ECO:0000259" key="12">
    <source>
        <dbReference type="Pfam" id="PF01406"/>
    </source>
</evidence>
<dbReference type="RefSeq" id="WP_006215721.1">
    <property type="nucleotide sequence ID" value="NZ_ANHZ02000028.1"/>
</dbReference>
<protein>
    <recommendedName>
        <fullName evidence="10">L-cysteine:1D-myo-inositol 2-amino-2-deoxy-alpha-D-glucopyranoside ligase</fullName>
        <shortName evidence="10">L-Cys:GlcN-Ins ligase</shortName>
        <ecNumber evidence="10">6.3.1.13</ecNumber>
    </recommendedName>
    <alternativeName>
        <fullName evidence="10">Mycothiol ligase</fullName>
        <shortName evidence="10">MSH ligase</shortName>
    </alternativeName>
</protein>
<dbReference type="STRING" id="71999.KPaMU14_06485"/>
<accession>M2X8Z8</accession>
<dbReference type="GO" id="GO:0010125">
    <property type="term" value="P:mycothiol biosynthetic process"/>
    <property type="evidence" value="ECO:0007669"/>
    <property type="project" value="UniProtKB-UniRule"/>
</dbReference>
<feature type="binding site" evidence="10">
    <location>
        <position position="58"/>
    </location>
    <ligand>
        <name>L-cysteinyl-5'-AMP</name>
        <dbReference type="ChEBI" id="CHEBI:144924"/>
    </ligand>
</feature>
<evidence type="ECO:0000256" key="11">
    <source>
        <dbReference type="SAM" id="MobiDB-lite"/>
    </source>
</evidence>
<evidence type="ECO:0000313" key="14">
    <source>
        <dbReference type="Proteomes" id="UP000009877"/>
    </source>
</evidence>
<evidence type="ECO:0000256" key="9">
    <source>
        <dbReference type="ARBA" id="ARBA00048350"/>
    </source>
</evidence>
<dbReference type="Pfam" id="PF01406">
    <property type="entry name" value="tRNA-synt_1e"/>
    <property type="match status" value="1"/>
</dbReference>
<keyword evidence="5 10" id="KW-0479">Metal-binding</keyword>
<feature type="binding site" evidence="10">
    <location>
        <position position="311"/>
    </location>
    <ligand>
        <name>L-cysteinyl-5'-AMP</name>
        <dbReference type="ChEBI" id="CHEBI:144924"/>
    </ligand>
</feature>
<dbReference type="EMBL" id="ANHZ02000028">
    <property type="protein sequence ID" value="EME35606.1"/>
    <property type="molecule type" value="Genomic_DNA"/>
</dbReference>
<dbReference type="HAMAP" id="MF_01697">
    <property type="entry name" value="MshC"/>
    <property type="match status" value="1"/>
</dbReference>
<dbReference type="PRINTS" id="PR00983">
    <property type="entry name" value="TRNASYNTHCYS"/>
</dbReference>
<evidence type="ECO:0000256" key="1">
    <source>
        <dbReference type="ARBA" id="ARBA00003679"/>
    </source>
</evidence>
<evidence type="ECO:0000256" key="5">
    <source>
        <dbReference type="ARBA" id="ARBA00022723"/>
    </source>
</evidence>
<comment type="catalytic activity">
    <reaction evidence="9 10">
        <text>1D-myo-inositol 2-amino-2-deoxy-alpha-D-glucopyranoside + L-cysteine + ATP = 1D-myo-inositol 2-(L-cysteinylamino)-2-deoxy-alpha-D-glucopyranoside + AMP + diphosphate + H(+)</text>
        <dbReference type="Rhea" id="RHEA:26176"/>
        <dbReference type="ChEBI" id="CHEBI:15378"/>
        <dbReference type="ChEBI" id="CHEBI:30616"/>
        <dbReference type="ChEBI" id="CHEBI:33019"/>
        <dbReference type="ChEBI" id="CHEBI:35235"/>
        <dbReference type="ChEBI" id="CHEBI:58886"/>
        <dbReference type="ChEBI" id="CHEBI:58887"/>
        <dbReference type="ChEBI" id="CHEBI:456215"/>
        <dbReference type="EC" id="6.3.1.13"/>
    </reaction>
</comment>
<feature type="short sequence motif" description="'KMSKS' region" evidence="10">
    <location>
        <begin position="317"/>
        <end position="321"/>
    </location>
</feature>
<dbReference type="Gene3D" id="1.20.120.640">
    <property type="entry name" value="Anticodon-binding domain of a subclass of class I aminoacyl-tRNA synthetases"/>
    <property type="match status" value="1"/>
</dbReference>